<dbReference type="SUPFAM" id="SSF140652">
    <property type="entry name" value="YozE-like"/>
    <property type="match status" value="1"/>
</dbReference>
<comment type="caution">
    <text evidence="3">The sequence shown here is derived from an EMBL/GenBank/DDBJ whole genome shotgun (WGS) entry which is preliminary data.</text>
</comment>
<feature type="domain" description="YozE SAM-like" evidence="2">
    <location>
        <begin position="7"/>
        <end position="72"/>
    </location>
</feature>
<accession>A0ABY1AA95</accession>
<dbReference type="Pfam" id="PF06855">
    <property type="entry name" value="YozE_SAM_like"/>
    <property type="match status" value="1"/>
</dbReference>
<evidence type="ECO:0000259" key="2">
    <source>
        <dbReference type="Pfam" id="PF06855"/>
    </source>
</evidence>
<organism evidence="3 4">
    <name type="scientific">Ligilactobacillus ruminis</name>
    <dbReference type="NCBI Taxonomy" id="1623"/>
    <lineage>
        <taxon>Bacteria</taxon>
        <taxon>Bacillati</taxon>
        <taxon>Bacillota</taxon>
        <taxon>Bacilli</taxon>
        <taxon>Lactobacillales</taxon>
        <taxon>Lactobacillaceae</taxon>
        <taxon>Ligilactobacillus</taxon>
    </lineage>
</organism>
<evidence type="ECO:0000256" key="1">
    <source>
        <dbReference type="HAMAP-Rule" id="MF_01538"/>
    </source>
</evidence>
<evidence type="ECO:0000313" key="4">
    <source>
        <dbReference type="Proteomes" id="UP000182089"/>
    </source>
</evidence>
<comment type="similarity">
    <text evidence="1">Belongs to the UPF0346 family.</text>
</comment>
<dbReference type="Gene3D" id="1.10.150.260">
    <property type="entry name" value="YozE SAM-like"/>
    <property type="match status" value="1"/>
</dbReference>
<dbReference type="NCBIfam" id="NF010193">
    <property type="entry name" value="PRK13672.1"/>
    <property type="match status" value="1"/>
</dbReference>
<dbReference type="PIRSF" id="PIRSF037262">
    <property type="entry name" value="UCP037262"/>
    <property type="match status" value="1"/>
</dbReference>
<dbReference type="InterPro" id="IPR010673">
    <property type="entry name" value="UPF0346"/>
</dbReference>
<sequence>MKSNAMSFYTFLMTLRNPDSTSESATFANAAFFDSGFPKQSCDYDEISSYLELNASYLASMTIFDDVWQLYQAKIA</sequence>
<evidence type="ECO:0000313" key="3">
    <source>
        <dbReference type="EMBL" id="SEM48795.1"/>
    </source>
</evidence>
<dbReference type="InterPro" id="IPR036806">
    <property type="entry name" value="YozE_SAM-like_sf"/>
</dbReference>
<protein>
    <recommendedName>
        <fullName evidence="1">UPF0346 protein SAMN05216431_103102</fullName>
    </recommendedName>
</protein>
<gene>
    <name evidence="3" type="ORF">SAMN05216431_103102</name>
</gene>
<name>A0ABY1AA95_9LACO</name>
<proteinExistence type="inferred from homology"/>
<dbReference type="InterPro" id="IPR023089">
    <property type="entry name" value="YozE_SAM-like"/>
</dbReference>
<dbReference type="HAMAP" id="MF_01538">
    <property type="entry name" value="UPF0346"/>
    <property type="match status" value="1"/>
</dbReference>
<reference evidence="3 4" key="1">
    <citation type="submission" date="2016-10" db="EMBL/GenBank/DDBJ databases">
        <authorList>
            <person name="Varghese N."/>
            <person name="Submissions S."/>
        </authorList>
    </citation>
    <scope>NUCLEOTIDE SEQUENCE [LARGE SCALE GENOMIC DNA]</scope>
    <source>
        <strain evidence="3 4">WC1T17</strain>
    </source>
</reference>
<dbReference type="Proteomes" id="UP000182089">
    <property type="component" value="Unassembled WGS sequence"/>
</dbReference>
<dbReference type="EMBL" id="FOCC01000003">
    <property type="protein sequence ID" value="SEM48795.1"/>
    <property type="molecule type" value="Genomic_DNA"/>
</dbReference>